<keyword evidence="3" id="KW-1185">Reference proteome</keyword>
<dbReference type="AlphaFoldDB" id="A0A6P8FT96"/>
<dbReference type="GO" id="GO:0004672">
    <property type="term" value="F:protein kinase activity"/>
    <property type="evidence" value="ECO:0007669"/>
    <property type="project" value="TreeGrafter"/>
</dbReference>
<dbReference type="InterPro" id="IPR051511">
    <property type="entry name" value="MitoQC_Scaffold_Kinases"/>
</dbReference>
<protein>
    <submittedName>
        <fullName evidence="4 5">Inactive tyrosine-protein kinase PRAG1</fullName>
    </submittedName>
</protein>
<dbReference type="PANTHER" id="PTHR22972:SF5">
    <property type="entry name" value="INACTIVE TYROSINE-PROTEIN KINASE PEAK1"/>
    <property type="match status" value="1"/>
</dbReference>
<dbReference type="PANTHER" id="PTHR22972">
    <property type="entry name" value="SERINE/THREONINE PROTEIN KINASE"/>
    <property type="match status" value="1"/>
</dbReference>
<evidence type="ECO:0000313" key="5">
    <source>
        <dbReference type="RefSeq" id="XP_031431234.1"/>
    </source>
</evidence>
<feature type="compositionally biased region" description="Polar residues" evidence="2">
    <location>
        <begin position="425"/>
        <end position="437"/>
    </location>
</feature>
<keyword evidence="4 5" id="KW-0418">Kinase</keyword>
<feature type="compositionally biased region" description="Low complexity" evidence="2">
    <location>
        <begin position="24"/>
        <end position="47"/>
    </location>
</feature>
<dbReference type="KEGG" id="char:116222167"/>
<organism evidence="3 4">
    <name type="scientific">Clupea harengus</name>
    <name type="common">Atlantic herring</name>
    <dbReference type="NCBI Taxonomy" id="7950"/>
    <lineage>
        <taxon>Eukaryota</taxon>
        <taxon>Metazoa</taxon>
        <taxon>Chordata</taxon>
        <taxon>Craniata</taxon>
        <taxon>Vertebrata</taxon>
        <taxon>Euteleostomi</taxon>
        <taxon>Actinopterygii</taxon>
        <taxon>Neopterygii</taxon>
        <taxon>Teleostei</taxon>
        <taxon>Clupei</taxon>
        <taxon>Clupeiformes</taxon>
        <taxon>Clupeoidei</taxon>
        <taxon>Clupeidae</taxon>
        <taxon>Clupea</taxon>
    </lineage>
</organism>
<dbReference type="RefSeq" id="XP_031431233.1">
    <property type="nucleotide sequence ID" value="XM_031575373.2"/>
</dbReference>
<gene>
    <name evidence="4 5" type="primary">peak3</name>
</gene>
<sequence length="626" mass="69966">MDSSQTEAAELPPALPAKQRRSLYSRSSSTSSVNLNSRRSSMVLTSPLPSPSSPSAPLFLLNPPSCDCFAPQCPIHHRYEPSDCHHERYFSDNTPPPIPKKRLARTMSLPGEFPGSPYTRPALLPHFSNPLNRLSLLEDAVFDPGSGAGEGAAVVHMVPSPRLLHQLDFDTPDEQLPCFFSNLGDQVQVSENLQQRLLLFLRSTAERIEKGVGGVEKPGQLEPQDLLLCRDQIPLQTQDGVLYYSVRCPRLQGQEFSIKVSRETATPIPPIPQQPHANVQQVISHFPAGPEVLSMSEKGGRGLAPEWPQEGSSLIEMEQEGSSDEREHSVLSLLREGCCVSISRDLTQGSLDEFVLEMSSLHGSRSEVYHRRLVLLLLQVTQALQHLKTYGIQVTDLEPHNILLAWAENEGGREKFKRKEPVVESQETNENQRMNNCESGNEKNTEEELEREHGGKLEHRWRRWGTPRVVLTQCLSTTKTSQPITSHHIQLGLLLQHCLHLPEASTSCTTAPPDSSYSQGLLRLLSQLLVPENKLQMADTVPFLQALLWGPRASLFQHSLPNPITIHNWLLVKRSLLLLKLAERGLFSYQSAVDWEDYLCLQYFCLADPDTVLNATAKLGLHNTEL</sequence>
<dbReference type="GeneID" id="116222167"/>
<evidence type="ECO:0000313" key="3">
    <source>
        <dbReference type="Proteomes" id="UP000515152"/>
    </source>
</evidence>
<keyword evidence="4 5" id="KW-0808">Transferase</keyword>
<proteinExistence type="inferred from homology"/>
<dbReference type="RefSeq" id="XP_031431234.1">
    <property type="nucleotide sequence ID" value="XM_031575374.2"/>
</dbReference>
<feature type="region of interest" description="Disordered" evidence="2">
    <location>
        <begin position="418"/>
        <end position="454"/>
    </location>
</feature>
<dbReference type="CTD" id="374872"/>
<accession>A0A6P8FT96</accession>
<feature type="compositionally biased region" description="Basic and acidic residues" evidence="2">
    <location>
        <begin position="440"/>
        <end position="454"/>
    </location>
</feature>
<evidence type="ECO:0000256" key="1">
    <source>
        <dbReference type="ARBA" id="ARBA00038349"/>
    </source>
</evidence>
<dbReference type="OrthoDB" id="8777612at2759"/>
<name>A0A6P8FT96_CLUHA</name>
<reference evidence="4 5" key="1">
    <citation type="submission" date="2025-04" db="UniProtKB">
        <authorList>
            <consortium name="RefSeq"/>
        </authorList>
    </citation>
    <scope>IDENTIFICATION</scope>
</reference>
<evidence type="ECO:0000313" key="4">
    <source>
        <dbReference type="RefSeq" id="XP_031431233.1"/>
    </source>
</evidence>
<feature type="region of interest" description="Disordered" evidence="2">
    <location>
        <begin position="1"/>
        <end position="49"/>
    </location>
</feature>
<evidence type="ECO:0000256" key="2">
    <source>
        <dbReference type="SAM" id="MobiDB-lite"/>
    </source>
</evidence>
<comment type="similarity">
    <text evidence="1">Belongs to the protein kinase superfamily.</text>
</comment>
<dbReference type="Proteomes" id="UP000515152">
    <property type="component" value="Chromosome 10"/>
</dbReference>